<evidence type="ECO:0000256" key="4">
    <source>
        <dbReference type="ARBA" id="ARBA00022989"/>
    </source>
</evidence>
<feature type="transmembrane region" description="Helical" evidence="6">
    <location>
        <begin position="80"/>
        <end position="99"/>
    </location>
</feature>
<dbReference type="InterPro" id="IPR036259">
    <property type="entry name" value="MFS_trans_sf"/>
</dbReference>
<evidence type="ECO:0000313" key="8">
    <source>
        <dbReference type="EMBL" id="PWR70407.1"/>
    </source>
</evidence>
<dbReference type="GeneID" id="97608369"/>
<dbReference type="PRINTS" id="PR01036">
    <property type="entry name" value="TCRTETB"/>
</dbReference>
<feature type="transmembrane region" description="Helical" evidence="6">
    <location>
        <begin position="166"/>
        <end position="187"/>
    </location>
</feature>
<evidence type="ECO:0000259" key="7">
    <source>
        <dbReference type="PROSITE" id="PS50850"/>
    </source>
</evidence>
<dbReference type="PANTHER" id="PTHR42718">
    <property type="entry name" value="MAJOR FACILITATOR SUPERFAMILY MULTIDRUG TRANSPORTER MFSC"/>
    <property type="match status" value="1"/>
</dbReference>
<evidence type="ECO:0000256" key="6">
    <source>
        <dbReference type="SAM" id="Phobius"/>
    </source>
</evidence>
<feature type="transmembrane region" description="Helical" evidence="6">
    <location>
        <begin position="333"/>
        <end position="352"/>
    </location>
</feature>
<evidence type="ECO:0000256" key="3">
    <source>
        <dbReference type="ARBA" id="ARBA00022692"/>
    </source>
</evidence>
<proteinExistence type="predicted"/>
<comment type="subcellular location">
    <subcellularLocation>
        <location evidence="1">Membrane</location>
        <topology evidence="1">Multi-pass membrane protein</topology>
    </subcellularLocation>
</comment>
<feature type="transmembrane region" description="Helical" evidence="6">
    <location>
        <begin position="267"/>
        <end position="291"/>
    </location>
</feature>
<keyword evidence="3 6" id="KW-0812">Transmembrane</keyword>
<reference evidence="8 9" key="1">
    <citation type="submission" date="2018-05" db="EMBL/GenBank/DDBJ databases">
        <title>Draft genome of Methanospirillum stamsii Pt1.</title>
        <authorList>
            <person name="Dueholm M.S."/>
            <person name="Nielsen P.H."/>
            <person name="Bakmann L.F."/>
            <person name="Otzen D.E."/>
        </authorList>
    </citation>
    <scope>NUCLEOTIDE SEQUENCE [LARGE SCALE GENOMIC DNA]</scope>
    <source>
        <strain evidence="8 9">Pt1</strain>
    </source>
</reference>
<dbReference type="RefSeq" id="WP_109942087.1">
    <property type="nucleotide sequence ID" value="NZ_CP176366.1"/>
</dbReference>
<feature type="transmembrane region" description="Helical" evidence="6">
    <location>
        <begin position="229"/>
        <end position="247"/>
    </location>
</feature>
<dbReference type="Proteomes" id="UP000245934">
    <property type="component" value="Unassembled WGS sequence"/>
</dbReference>
<feature type="transmembrane region" description="Helical" evidence="6">
    <location>
        <begin position="358"/>
        <end position="383"/>
    </location>
</feature>
<dbReference type="InterPro" id="IPR005829">
    <property type="entry name" value="Sugar_transporter_CS"/>
</dbReference>
<dbReference type="Gene3D" id="1.20.1720.10">
    <property type="entry name" value="Multidrug resistance protein D"/>
    <property type="match status" value="1"/>
</dbReference>
<feature type="transmembrane region" description="Helical" evidence="6">
    <location>
        <begin position="395"/>
        <end position="421"/>
    </location>
</feature>
<dbReference type="Gene3D" id="1.20.1250.20">
    <property type="entry name" value="MFS general substrate transporter like domains"/>
    <property type="match status" value="1"/>
</dbReference>
<dbReference type="InterPro" id="IPR020846">
    <property type="entry name" value="MFS_dom"/>
</dbReference>
<dbReference type="AlphaFoldDB" id="A0A2V2N2K3"/>
<dbReference type="PROSITE" id="PS00216">
    <property type="entry name" value="SUGAR_TRANSPORT_1"/>
    <property type="match status" value="1"/>
</dbReference>
<feature type="transmembrane region" description="Helical" evidence="6">
    <location>
        <begin position="105"/>
        <end position="130"/>
    </location>
</feature>
<keyword evidence="4 6" id="KW-1133">Transmembrane helix</keyword>
<dbReference type="PANTHER" id="PTHR42718:SF9">
    <property type="entry name" value="MAJOR FACILITATOR SUPERFAMILY MULTIDRUG TRANSPORTER MFSC"/>
    <property type="match status" value="1"/>
</dbReference>
<dbReference type="Pfam" id="PF07690">
    <property type="entry name" value="MFS_1"/>
    <property type="match status" value="1"/>
</dbReference>
<evidence type="ECO:0000256" key="2">
    <source>
        <dbReference type="ARBA" id="ARBA00022448"/>
    </source>
</evidence>
<evidence type="ECO:0000313" key="9">
    <source>
        <dbReference type="Proteomes" id="UP000245934"/>
    </source>
</evidence>
<feature type="transmembrane region" description="Helical" evidence="6">
    <location>
        <begin position="441"/>
        <end position="462"/>
    </location>
</feature>
<dbReference type="CDD" id="cd17321">
    <property type="entry name" value="MFS_MMR_MDR_like"/>
    <property type="match status" value="1"/>
</dbReference>
<feature type="transmembrane region" description="Helical" evidence="6">
    <location>
        <begin position="199"/>
        <end position="217"/>
    </location>
</feature>
<dbReference type="PROSITE" id="PS50850">
    <property type="entry name" value="MFS"/>
    <property type="match status" value="1"/>
</dbReference>
<comment type="caution">
    <text evidence="8">The sequence shown here is derived from an EMBL/GenBank/DDBJ whole genome shotgun (WGS) entry which is preliminary data.</text>
</comment>
<dbReference type="GO" id="GO:0016020">
    <property type="term" value="C:membrane"/>
    <property type="evidence" value="ECO:0007669"/>
    <property type="project" value="UniProtKB-SubCell"/>
</dbReference>
<organism evidence="8 9">
    <name type="scientific">Methanospirillum stamsii</name>
    <dbReference type="NCBI Taxonomy" id="1277351"/>
    <lineage>
        <taxon>Archaea</taxon>
        <taxon>Methanobacteriati</taxon>
        <taxon>Methanobacteriota</taxon>
        <taxon>Stenosarchaea group</taxon>
        <taxon>Methanomicrobia</taxon>
        <taxon>Methanomicrobiales</taxon>
        <taxon>Methanospirillaceae</taxon>
        <taxon>Methanospirillum</taxon>
    </lineage>
</organism>
<protein>
    <submittedName>
        <fullName evidence="8">MFS transporter</fullName>
    </submittedName>
</protein>
<keyword evidence="5 6" id="KW-0472">Membrane</keyword>
<dbReference type="SUPFAM" id="SSF103473">
    <property type="entry name" value="MFS general substrate transporter"/>
    <property type="match status" value="1"/>
</dbReference>
<feature type="transmembrane region" description="Helical" evidence="6">
    <location>
        <begin position="49"/>
        <end position="68"/>
    </location>
</feature>
<dbReference type="OrthoDB" id="117970at2157"/>
<dbReference type="GO" id="GO:0022857">
    <property type="term" value="F:transmembrane transporter activity"/>
    <property type="evidence" value="ECO:0007669"/>
    <property type="project" value="InterPro"/>
</dbReference>
<feature type="transmembrane region" description="Helical" evidence="6">
    <location>
        <begin position="137"/>
        <end position="160"/>
    </location>
</feature>
<keyword evidence="2" id="KW-0813">Transport</keyword>
<sequence>MSSIISNHLHQKLLLMAVAIGMFLDGLDGSIVTIILPRISESFNIDTGTASWVIITYLLMMAGLILIIGKTAERGHIKSLFLGGVCVFTLGSVACGISPDFGLLLSFRVIQGVGAAMIAATASLLCVTYLPKNMLGMALGAISMSVSLGVVAGPAIGGFISQYLSWHWAFLINLPIGILILPFAMYIIPPDMPRENRSFDHIGAVFLFGLMASGVFVLERISHLKISDWQILLSGLLCMIFFILFLYRERSYQSPLINIRLFRLWSFSATLILFLIFGCVSMGIFYLLPFFLQAAMSFDPAMAGLYLLIPPVVTAIIGVPVGRWSDRAGRKPFAIAASLGSIAATAIFMSIIPETGFILLPLGLVLTGLFMGFMGGPVASWVVDNAPPDEKGTGSSLMITSVYLGSAIGTALFATFFTWGIATEGIVAFSDLNPIEFMQGFHFSMTAGLFLSVLALVISVIVREKKDITSTQLEGDS</sequence>
<evidence type="ECO:0000256" key="1">
    <source>
        <dbReference type="ARBA" id="ARBA00004141"/>
    </source>
</evidence>
<feature type="transmembrane region" description="Helical" evidence="6">
    <location>
        <begin position="12"/>
        <end position="37"/>
    </location>
</feature>
<accession>A0A2V2N2K3</accession>
<evidence type="ECO:0000256" key="5">
    <source>
        <dbReference type="ARBA" id="ARBA00023136"/>
    </source>
</evidence>
<feature type="domain" description="Major facilitator superfamily (MFS) profile" evidence="7">
    <location>
        <begin position="14"/>
        <end position="466"/>
    </location>
</feature>
<dbReference type="InterPro" id="IPR011701">
    <property type="entry name" value="MFS"/>
</dbReference>
<dbReference type="EMBL" id="QGMZ01000043">
    <property type="protein sequence ID" value="PWR70407.1"/>
    <property type="molecule type" value="Genomic_DNA"/>
</dbReference>
<name>A0A2V2N2K3_9EURY</name>
<feature type="transmembrane region" description="Helical" evidence="6">
    <location>
        <begin position="303"/>
        <end position="321"/>
    </location>
</feature>
<gene>
    <name evidence="8" type="ORF">DLD82_15735</name>
</gene>
<keyword evidence="9" id="KW-1185">Reference proteome</keyword>